<feature type="compositionally biased region" description="Basic and acidic residues" evidence="2">
    <location>
        <begin position="1038"/>
        <end position="1050"/>
    </location>
</feature>
<dbReference type="SMART" id="SM00333">
    <property type="entry name" value="TUDOR"/>
    <property type="match status" value="2"/>
</dbReference>
<keyword evidence="1" id="KW-0862">Zinc</keyword>
<dbReference type="Pfam" id="PF00567">
    <property type="entry name" value="TUDOR"/>
    <property type="match status" value="1"/>
</dbReference>
<feature type="region of interest" description="Disordered" evidence="2">
    <location>
        <begin position="1038"/>
        <end position="1072"/>
    </location>
</feature>
<protein>
    <submittedName>
        <fullName evidence="6">Tudor domain-containing protein</fullName>
    </submittedName>
</protein>
<keyword evidence="1" id="KW-0479">Metal-binding</keyword>
<feature type="compositionally biased region" description="Polar residues" evidence="2">
    <location>
        <begin position="816"/>
        <end position="836"/>
    </location>
</feature>
<evidence type="ECO:0000256" key="1">
    <source>
        <dbReference type="PROSITE-ProRule" id="PRU00047"/>
    </source>
</evidence>
<dbReference type="WBParaSite" id="EN70_5307">
    <property type="protein sequence ID" value="EN70_5307"/>
    <property type="gene ID" value="EN70_5307"/>
</dbReference>
<keyword evidence="5" id="KW-1185">Reference proteome</keyword>
<sequence length="1293" mass="147096">MAMSSRTRGRALWVEEFMEDSIGHQDYQYFSMNLCAERQSCLNCNSTNHETTDCILPSHFLSKIGNEVYPKRMVLFKLCCNTTSNPRHMLPYDYPVQGTILHVNRKENCLYVRPQNLDEVCSALQNFLFEIRRAVLCPATPNKINIGDVYLIRRQGSNVLARGVCAHMYFNWQMATQWQIYLIDIGQTEFVDQRSIYLLPVELHSMPPMAVPLVLANCRIGYESTVSCHMDHFSMLNIGSTCIFALSSSYQGQSLSLSKDGYYPSFMNSPYPPPLLARVFGGTSLRDEIFCKWGLPEIASVNHSLYPLYCPSAFSFNKFTLGYPLPVTLTVRVTEKITHNYYWLRDTSICSIISKQIVLPSNGLWPYIDNKRSLACIAHIQRPVRKQSRYYRAVASNFDNQKSCCTVFLIDYGQTLYCDVHHLFDLSDQPPVVLYTLAAAFKSRVNRKNATEGEIHAAKLAVDERYIIQVTGKEDETSYVATVDMHIQADFQYPRLSYGMIVNNSQPLMEIGNSLKALDAKVNIKLAQISNRVDELFNYLRSLQMASCIPNLLPFLQTYHSEAQGVQKNGIRSQPQSFPDEKDMVFYGTHCQSPLLGQTPLSRCHTVTYPRQYIQHQQPSGRCYFHGIENHRCAFANHPFQSHHQPNVNHTNHINQQGEGQPCVYLPQLDYVMLMMIRNRKRITRSKENIVVRVDKREYVRPTVQRHTIDYAQQFHQQPRQLRVVMPDCTICSQQSGEIKLQDLENQTTKSCCFCGAYMEMKQRCFTNSNETSTRCSTMSRLNATHLQPFTYTSTNNFRPISTISVNSSSTIHSSCKNSNTPSNADSQLSSRSTSPADGAKRNQESTESKKLCDKKTIEVEKKQTVIDNNLTTVADAIRWRMKQTKEFEGMNTSQDFQSSNRNDAQRPSLSLSFEKSAGSVQTTSFTNEESKVMTNHKPNSTSPPIQGTVPYYVNTFIIIIQYHSEKKNAPLLCFDVNSQARNNTGSITFGKTFCEAQDQNMPESCWICGKVGHLTRYCQSTPPTVLLLAQEMKKTQQKKAVEKPRDNKGRVLYTSDESSDDGLDSGSDSDGDLKQAVENNSCLDHDIKLLSDDDGKDEFSITLKYKPYFAHINVEFGHKYAVSRSDEDIACSLWPLFFVQIQSDEYQKILEAHLDSLVANTPLANTEIVIGTLCVAYCERFNAKFRAVITAICSNLVEIFYIDYGNYEWVGHSTLWSIADQDKTTIIHPGMAIPCILNAYDQEKIASRLSRNDVVKMKLAVGCGQWGFYLNFRKRRPDGVCVVELEEGAEMD</sequence>
<dbReference type="SUPFAM" id="SSF63748">
    <property type="entry name" value="Tudor/PWWP/MBT"/>
    <property type="match status" value="3"/>
</dbReference>
<name>A0A1I7VQY8_LOALO</name>
<dbReference type="Gene3D" id="2.30.30.140">
    <property type="match status" value="2"/>
</dbReference>
<dbReference type="Proteomes" id="UP000095285">
    <property type="component" value="Unassembled WGS sequence"/>
</dbReference>
<evidence type="ECO:0000259" key="3">
    <source>
        <dbReference type="PROSITE" id="PS50158"/>
    </source>
</evidence>
<feature type="domain" description="Tudor" evidence="4">
    <location>
        <begin position="1168"/>
        <end position="1226"/>
    </location>
</feature>
<organism evidence="5 6">
    <name type="scientific">Loa loa</name>
    <name type="common">Eye worm</name>
    <name type="synonym">Filaria loa</name>
    <dbReference type="NCBI Taxonomy" id="7209"/>
    <lineage>
        <taxon>Eukaryota</taxon>
        <taxon>Metazoa</taxon>
        <taxon>Ecdysozoa</taxon>
        <taxon>Nematoda</taxon>
        <taxon>Chromadorea</taxon>
        <taxon>Rhabditida</taxon>
        <taxon>Spirurina</taxon>
        <taxon>Spiruromorpha</taxon>
        <taxon>Filarioidea</taxon>
        <taxon>Onchocercidae</taxon>
        <taxon>Loa</taxon>
    </lineage>
</organism>
<evidence type="ECO:0000256" key="2">
    <source>
        <dbReference type="SAM" id="MobiDB-lite"/>
    </source>
</evidence>
<evidence type="ECO:0000313" key="6">
    <source>
        <dbReference type="WBParaSite" id="EN70_5307"/>
    </source>
</evidence>
<dbReference type="InterPro" id="IPR001878">
    <property type="entry name" value="Znf_CCHC"/>
</dbReference>
<feature type="region of interest" description="Disordered" evidence="2">
    <location>
        <begin position="812"/>
        <end position="851"/>
    </location>
</feature>
<keyword evidence="1" id="KW-0863">Zinc-finger</keyword>
<dbReference type="SMART" id="SM00343">
    <property type="entry name" value="ZnF_C2HC"/>
    <property type="match status" value="2"/>
</dbReference>
<accession>A0A1I7VQY8</accession>
<dbReference type="InterPro" id="IPR002999">
    <property type="entry name" value="Tudor"/>
</dbReference>
<proteinExistence type="predicted"/>
<dbReference type="GO" id="GO:0008270">
    <property type="term" value="F:zinc ion binding"/>
    <property type="evidence" value="ECO:0007669"/>
    <property type="project" value="UniProtKB-KW"/>
</dbReference>
<evidence type="ECO:0000313" key="5">
    <source>
        <dbReference type="Proteomes" id="UP000095285"/>
    </source>
</evidence>
<dbReference type="GO" id="GO:0003676">
    <property type="term" value="F:nucleic acid binding"/>
    <property type="evidence" value="ECO:0007669"/>
    <property type="project" value="InterPro"/>
</dbReference>
<feature type="region of interest" description="Disordered" evidence="2">
    <location>
        <begin position="921"/>
        <end position="943"/>
    </location>
</feature>
<dbReference type="PROSITE" id="PS50158">
    <property type="entry name" value="ZF_CCHC"/>
    <property type="match status" value="1"/>
</dbReference>
<feature type="compositionally biased region" description="Acidic residues" evidence="2">
    <location>
        <begin position="1058"/>
        <end position="1071"/>
    </location>
</feature>
<dbReference type="STRING" id="7209.A0A1I7VQY8"/>
<reference evidence="6" key="2">
    <citation type="submission" date="2016-11" db="UniProtKB">
        <authorList>
            <consortium name="WormBaseParasite"/>
        </authorList>
    </citation>
    <scope>IDENTIFICATION</scope>
</reference>
<reference evidence="5" key="1">
    <citation type="submission" date="2012-04" db="EMBL/GenBank/DDBJ databases">
        <title>The Genome Sequence of Loa loa.</title>
        <authorList>
            <consortium name="The Broad Institute Genome Sequencing Platform"/>
            <consortium name="Broad Institute Genome Sequencing Center for Infectious Disease"/>
            <person name="Nutman T.B."/>
            <person name="Fink D.L."/>
            <person name="Russ C."/>
            <person name="Young S."/>
            <person name="Zeng Q."/>
            <person name="Gargeya S."/>
            <person name="Alvarado L."/>
            <person name="Berlin A."/>
            <person name="Chapman S.B."/>
            <person name="Chen Z."/>
            <person name="Freedman E."/>
            <person name="Gellesch M."/>
            <person name="Goldberg J."/>
            <person name="Griggs A."/>
            <person name="Gujja S."/>
            <person name="Heilman E.R."/>
            <person name="Heiman D."/>
            <person name="Howarth C."/>
            <person name="Mehta T."/>
            <person name="Neiman D."/>
            <person name="Pearson M."/>
            <person name="Roberts A."/>
            <person name="Saif S."/>
            <person name="Shea T."/>
            <person name="Shenoy N."/>
            <person name="Sisk P."/>
            <person name="Stolte C."/>
            <person name="Sykes S."/>
            <person name="White J."/>
            <person name="Yandava C."/>
            <person name="Haas B."/>
            <person name="Henn M.R."/>
            <person name="Nusbaum C."/>
            <person name="Birren B."/>
        </authorList>
    </citation>
    <scope>NUCLEOTIDE SEQUENCE [LARGE SCALE GENOMIC DNA]</scope>
</reference>
<feature type="domain" description="CCHC-type" evidence="3">
    <location>
        <begin position="1006"/>
        <end position="1021"/>
    </location>
</feature>
<dbReference type="PROSITE" id="PS50304">
    <property type="entry name" value="TUDOR"/>
    <property type="match status" value="1"/>
</dbReference>
<dbReference type="CDD" id="cd20379">
    <property type="entry name" value="Tudor_dTUD-like"/>
    <property type="match status" value="1"/>
</dbReference>
<feature type="compositionally biased region" description="Basic and acidic residues" evidence="2">
    <location>
        <begin position="839"/>
        <end position="851"/>
    </location>
</feature>
<evidence type="ECO:0000259" key="4">
    <source>
        <dbReference type="PROSITE" id="PS50304"/>
    </source>
</evidence>